<dbReference type="PROSITE" id="PS51257">
    <property type="entry name" value="PROKAR_LIPOPROTEIN"/>
    <property type="match status" value="1"/>
</dbReference>
<evidence type="ECO:0000256" key="1">
    <source>
        <dbReference type="SAM" id="MobiDB-lite"/>
    </source>
</evidence>
<reference evidence="5" key="1">
    <citation type="journal article" date="2019" name="Int. J. Syst. Evol. Microbiol.">
        <title>The Global Catalogue of Microorganisms (GCM) 10K type strain sequencing project: providing services to taxonomists for standard genome sequencing and annotation.</title>
        <authorList>
            <consortium name="The Broad Institute Genomics Platform"/>
            <consortium name="The Broad Institute Genome Sequencing Center for Infectious Disease"/>
            <person name="Wu L."/>
            <person name="Ma J."/>
        </authorList>
    </citation>
    <scope>NUCLEOTIDE SEQUENCE [LARGE SCALE GENOMIC DNA]</scope>
    <source>
        <strain evidence="5">JCM 17919</strain>
    </source>
</reference>
<protein>
    <submittedName>
        <fullName evidence="4">S41 family peptidase</fullName>
    </submittedName>
</protein>
<dbReference type="Gene3D" id="3.30.750.170">
    <property type="match status" value="1"/>
</dbReference>
<dbReference type="SUPFAM" id="SSF52096">
    <property type="entry name" value="ClpP/crotonase"/>
    <property type="match status" value="1"/>
</dbReference>
<organism evidence="4 5">
    <name type="scientific">Flaviaesturariibacter amylovorans</name>
    <dbReference type="NCBI Taxonomy" id="1084520"/>
    <lineage>
        <taxon>Bacteria</taxon>
        <taxon>Pseudomonadati</taxon>
        <taxon>Bacteroidota</taxon>
        <taxon>Chitinophagia</taxon>
        <taxon>Chitinophagales</taxon>
        <taxon>Chitinophagaceae</taxon>
        <taxon>Flaviaestuariibacter</taxon>
    </lineage>
</organism>
<dbReference type="InterPro" id="IPR029045">
    <property type="entry name" value="ClpP/crotonase-like_dom_sf"/>
</dbReference>
<feature type="region of interest" description="Disordered" evidence="1">
    <location>
        <begin position="425"/>
        <end position="464"/>
    </location>
</feature>
<name>A0ABP8GXA6_9BACT</name>
<evidence type="ECO:0000313" key="5">
    <source>
        <dbReference type="Proteomes" id="UP001501725"/>
    </source>
</evidence>
<dbReference type="Pfam" id="PF03572">
    <property type="entry name" value="Peptidase_S41"/>
    <property type="match status" value="1"/>
</dbReference>
<dbReference type="Gene3D" id="3.90.226.10">
    <property type="entry name" value="2-enoyl-CoA Hydratase, Chain A, domain 1"/>
    <property type="match status" value="1"/>
</dbReference>
<proteinExistence type="predicted"/>
<evidence type="ECO:0000259" key="3">
    <source>
        <dbReference type="SMART" id="SM00245"/>
    </source>
</evidence>
<dbReference type="SUPFAM" id="SSF50156">
    <property type="entry name" value="PDZ domain-like"/>
    <property type="match status" value="1"/>
</dbReference>
<evidence type="ECO:0000256" key="2">
    <source>
        <dbReference type="SAM" id="SignalP"/>
    </source>
</evidence>
<keyword evidence="5" id="KW-1185">Reference proteome</keyword>
<evidence type="ECO:0000313" key="4">
    <source>
        <dbReference type="EMBL" id="GAA4331298.1"/>
    </source>
</evidence>
<dbReference type="PANTHER" id="PTHR32060:SF30">
    <property type="entry name" value="CARBOXY-TERMINAL PROCESSING PROTEASE CTPA"/>
    <property type="match status" value="1"/>
</dbReference>
<dbReference type="Proteomes" id="UP001501725">
    <property type="component" value="Unassembled WGS sequence"/>
</dbReference>
<dbReference type="EMBL" id="BAABGY010000007">
    <property type="protein sequence ID" value="GAA4331298.1"/>
    <property type="molecule type" value="Genomic_DNA"/>
</dbReference>
<dbReference type="InterPro" id="IPR005151">
    <property type="entry name" value="Tail-specific_protease"/>
</dbReference>
<dbReference type="Gene3D" id="2.30.42.10">
    <property type="match status" value="1"/>
</dbReference>
<dbReference type="InterPro" id="IPR036034">
    <property type="entry name" value="PDZ_sf"/>
</dbReference>
<feature type="domain" description="Tail specific protease" evidence="3">
    <location>
        <begin position="191"/>
        <end position="393"/>
    </location>
</feature>
<sequence>MQNLKKSFLAVAVLATGMLFSCKKTDVAQNNLAPASPDAPAGPVTASDRDTAAGYSRDIYLWNTQIPSSFSSSAYADLGAMMTGLRQYSTEPGFSGPVDKWSFAVKKTDWDATASGSAGDFGLNVFFRTANDLRVKHVEPASPAGRAGVRRGWQIVKINGSSNISTNNTSFVSQAVFQSTSGSFTFVKPDNSQVTLNLNAGVYQERPVVLSKVINHEGRKVGYFVFNSFMGDTNAVFNEFRNSFSNFASAGIQDLVVDLRYNGGGYVTMQEKLANYIAPSSASGNLMMRQQFNARNSQYNENTNFSKLGSLNLPRVFFIVSKSTASASELLINNLKPYMNVVLVGPSPTHGKPVGFFPIPVKDWYIFPVSFKTVNKNGEGSYFGGIPVNAIVPDGLDKDWGDPSESALNAALQYSVTGAFGMAGRSEETRTLTQDPQVRRGNEKLDEHTFKGEIDTRGMRPKKP</sequence>
<dbReference type="SMART" id="SM00245">
    <property type="entry name" value="TSPc"/>
    <property type="match status" value="1"/>
</dbReference>
<accession>A0ABP8GXA6</accession>
<feature type="compositionally biased region" description="Basic and acidic residues" evidence="1">
    <location>
        <begin position="437"/>
        <end position="458"/>
    </location>
</feature>
<feature type="chain" id="PRO_5046810811" evidence="2">
    <location>
        <begin position="22"/>
        <end position="464"/>
    </location>
</feature>
<keyword evidence="2" id="KW-0732">Signal</keyword>
<dbReference type="RefSeq" id="WP_345255859.1">
    <property type="nucleotide sequence ID" value="NZ_BAABGY010000007.1"/>
</dbReference>
<comment type="caution">
    <text evidence="4">The sequence shown here is derived from an EMBL/GenBank/DDBJ whole genome shotgun (WGS) entry which is preliminary data.</text>
</comment>
<dbReference type="PANTHER" id="PTHR32060">
    <property type="entry name" value="TAIL-SPECIFIC PROTEASE"/>
    <property type="match status" value="1"/>
</dbReference>
<feature type="signal peptide" evidence="2">
    <location>
        <begin position="1"/>
        <end position="21"/>
    </location>
</feature>
<gene>
    <name evidence="4" type="ORF">GCM10023184_22980</name>
</gene>
<dbReference type="CDD" id="cd07561">
    <property type="entry name" value="Peptidase_S41_CPP_like"/>
    <property type="match status" value="1"/>
</dbReference>